<evidence type="ECO:0008006" key="3">
    <source>
        <dbReference type="Google" id="ProtNLM"/>
    </source>
</evidence>
<organism evidence="1 2">
    <name type="scientific">Rhodofomes roseus</name>
    <dbReference type="NCBI Taxonomy" id="34475"/>
    <lineage>
        <taxon>Eukaryota</taxon>
        <taxon>Fungi</taxon>
        <taxon>Dikarya</taxon>
        <taxon>Basidiomycota</taxon>
        <taxon>Agaricomycotina</taxon>
        <taxon>Agaricomycetes</taxon>
        <taxon>Polyporales</taxon>
        <taxon>Rhodofomes</taxon>
    </lineage>
</organism>
<dbReference type="Proteomes" id="UP000814176">
    <property type="component" value="Unassembled WGS sequence"/>
</dbReference>
<keyword evidence="2" id="KW-1185">Reference proteome</keyword>
<evidence type="ECO:0000313" key="2">
    <source>
        <dbReference type="Proteomes" id="UP000814176"/>
    </source>
</evidence>
<gene>
    <name evidence="1" type="ORF">C8Q71DRAFT_269219</name>
</gene>
<reference evidence="1 2" key="1">
    <citation type="journal article" date="2021" name="Environ. Microbiol.">
        <title>Gene family expansions and transcriptome signatures uncover fungal adaptations to wood decay.</title>
        <authorList>
            <person name="Hage H."/>
            <person name="Miyauchi S."/>
            <person name="Viragh M."/>
            <person name="Drula E."/>
            <person name="Min B."/>
            <person name="Chaduli D."/>
            <person name="Navarro D."/>
            <person name="Favel A."/>
            <person name="Norest M."/>
            <person name="Lesage-Meessen L."/>
            <person name="Balint B."/>
            <person name="Merenyi Z."/>
            <person name="de Eugenio L."/>
            <person name="Morin E."/>
            <person name="Martinez A.T."/>
            <person name="Baldrian P."/>
            <person name="Stursova M."/>
            <person name="Martinez M.J."/>
            <person name="Novotny C."/>
            <person name="Magnuson J.K."/>
            <person name="Spatafora J.W."/>
            <person name="Maurice S."/>
            <person name="Pangilinan J."/>
            <person name="Andreopoulos W."/>
            <person name="LaButti K."/>
            <person name="Hundley H."/>
            <person name="Na H."/>
            <person name="Kuo A."/>
            <person name="Barry K."/>
            <person name="Lipzen A."/>
            <person name="Henrissat B."/>
            <person name="Riley R."/>
            <person name="Ahrendt S."/>
            <person name="Nagy L.G."/>
            <person name="Grigoriev I.V."/>
            <person name="Martin F."/>
            <person name="Rosso M.N."/>
        </authorList>
    </citation>
    <scope>NUCLEOTIDE SEQUENCE [LARGE SCALE GENOMIC DNA]</scope>
    <source>
        <strain evidence="1 2">CIRM-BRFM 1785</strain>
    </source>
</reference>
<protein>
    <recommendedName>
        <fullName evidence="3">Mediator complex subunit 1</fullName>
    </recommendedName>
</protein>
<sequence length="705" mass="76222">MEPVADMKDYTTTSTVLSSVQDLLSQHVLTASRSTHPFASAPGETASLLNSIIEETDRMSQALGASLSMPPANPKLLSLYRQHASMSSALHLSELNVRTTLDALRKRAGITYGEDVPLDRASIVDWCVSRLEAWGTSAGMETFREEEREGRVTVVLGGKVLVIDIDLAVDRADPERPAVSVANVKTSYAIPNVATSSTTQGSASLDGFLADRVRAFLKEVQREPQEQDSVEAARLGALFLESLKYLMMLDQLALDEGDGGLRWFGEIDALALDTENFAISEAQGVTPNQMGSVAPLDIFLMRAHTLPLPYLTSPSVSFLVYIAPLTYLTLLRSSSSAGPGRQQASSPPLPKIDVPFDILRPALTSHPRPKGVTIVSLVLSTAGTIHGSDADAMNIADFSARPTFPLSSIGATVDRALPQVTQVPGTRLAADPAPPAHVWVLDFTEGGKHPGIVMSQSRMREIELLMNPLSGMDQLHSVHQMAFGMGSWLDFLLSPENPISPERYTTLHVSPTAAHPPLQLRLTAPEEPGFILERVPVKNLKEIWGVLEIVKEQCWLNETLSAYQWTPEGLETGPMSSDIQDDEANEADLQAVLTGMLTPRRIPVNVYITTSVPVSLFDPSDLSSMPLPQSAGHARILMSSPERPPMPGQVEIAVTFDPSRHRGVALDINGAMGAELNPDVLEEVCRRGGILSLPGRIWARSPSAA</sequence>
<evidence type="ECO:0000313" key="1">
    <source>
        <dbReference type="EMBL" id="KAH9832266.1"/>
    </source>
</evidence>
<proteinExistence type="predicted"/>
<dbReference type="EMBL" id="JADCUA010000022">
    <property type="protein sequence ID" value="KAH9832266.1"/>
    <property type="molecule type" value="Genomic_DNA"/>
</dbReference>
<name>A0ABQ8K641_9APHY</name>
<accession>A0ABQ8K641</accession>
<dbReference type="RefSeq" id="XP_047775285.1">
    <property type="nucleotide sequence ID" value="XM_047917419.1"/>
</dbReference>
<dbReference type="GeneID" id="71998151"/>
<comment type="caution">
    <text evidence="1">The sequence shown here is derived from an EMBL/GenBank/DDBJ whole genome shotgun (WGS) entry which is preliminary data.</text>
</comment>